<evidence type="ECO:0000313" key="2">
    <source>
        <dbReference type="Proteomes" id="UP001396334"/>
    </source>
</evidence>
<gene>
    <name evidence="1" type="ORF">V6N11_082560</name>
</gene>
<name>A0ABR2N9A3_9ROSI</name>
<organism evidence="1 2">
    <name type="scientific">Hibiscus sabdariffa</name>
    <name type="common">roselle</name>
    <dbReference type="NCBI Taxonomy" id="183260"/>
    <lineage>
        <taxon>Eukaryota</taxon>
        <taxon>Viridiplantae</taxon>
        <taxon>Streptophyta</taxon>
        <taxon>Embryophyta</taxon>
        <taxon>Tracheophyta</taxon>
        <taxon>Spermatophyta</taxon>
        <taxon>Magnoliopsida</taxon>
        <taxon>eudicotyledons</taxon>
        <taxon>Gunneridae</taxon>
        <taxon>Pentapetalae</taxon>
        <taxon>rosids</taxon>
        <taxon>malvids</taxon>
        <taxon>Malvales</taxon>
        <taxon>Malvaceae</taxon>
        <taxon>Malvoideae</taxon>
        <taxon>Hibiscus</taxon>
    </lineage>
</organism>
<evidence type="ECO:0000313" key="1">
    <source>
        <dbReference type="EMBL" id="KAK8972630.1"/>
    </source>
</evidence>
<dbReference type="Proteomes" id="UP001396334">
    <property type="component" value="Unassembled WGS sequence"/>
</dbReference>
<reference evidence="1 2" key="1">
    <citation type="journal article" date="2024" name="G3 (Bethesda)">
        <title>Genome assembly of Hibiscus sabdariffa L. provides insights into metabolisms of medicinal natural products.</title>
        <authorList>
            <person name="Kim T."/>
        </authorList>
    </citation>
    <scope>NUCLEOTIDE SEQUENCE [LARGE SCALE GENOMIC DNA]</scope>
    <source>
        <strain evidence="1">TK-2024</strain>
        <tissue evidence="1">Old leaves</tissue>
    </source>
</reference>
<accession>A0ABR2N9A3</accession>
<sequence>MEPTTVWILPLAGAVKFNVDGVFEDSAAGCGGVLRSSAGVIETDWLGKATLLERKKDPVFSALASAAEVERARKNCAIPSTIVTGQSRVIIVLVAIPETLSKAASQLAFTAPLSGAVHSVITTGID</sequence>
<proteinExistence type="predicted"/>
<protein>
    <submittedName>
        <fullName evidence="1">Uncharacterized protein</fullName>
    </submittedName>
</protein>
<keyword evidence="2" id="KW-1185">Reference proteome</keyword>
<comment type="caution">
    <text evidence="1">The sequence shown here is derived from an EMBL/GenBank/DDBJ whole genome shotgun (WGS) entry which is preliminary data.</text>
</comment>
<dbReference type="EMBL" id="JBBPBN010000207">
    <property type="protein sequence ID" value="KAK8972630.1"/>
    <property type="molecule type" value="Genomic_DNA"/>
</dbReference>